<comment type="catalytic activity">
    <reaction evidence="6 8 9">
        <text>an N-acyl-L-alpha-aminoacyl-tRNA + H2O = an N-acyl-L-amino acid + a tRNA + H(+)</text>
        <dbReference type="Rhea" id="RHEA:54448"/>
        <dbReference type="Rhea" id="RHEA-COMP:10123"/>
        <dbReference type="Rhea" id="RHEA-COMP:13883"/>
        <dbReference type="ChEBI" id="CHEBI:15377"/>
        <dbReference type="ChEBI" id="CHEBI:15378"/>
        <dbReference type="ChEBI" id="CHEBI:59874"/>
        <dbReference type="ChEBI" id="CHEBI:78442"/>
        <dbReference type="ChEBI" id="CHEBI:138191"/>
        <dbReference type="EC" id="3.1.1.29"/>
    </reaction>
</comment>
<comment type="subcellular location">
    <subcellularLocation>
        <location evidence="8">Cytoplasm</location>
    </subcellularLocation>
</comment>
<keyword evidence="13" id="KW-1185">Reference proteome</keyword>
<dbReference type="InterPro" id="IPR001328">
    <property type="entry name" value="Pept_tRNA_hydro"/>
</dbReference>
<evidence type="ECO:0000256" key="8">
    <source>
        <dbReference type="HAMAP-Rule" id="MF_00083"/>
    </source>
</evidence>
<feature type="binding site" evidence="8">
    <location>
        <position position="102"/>
    </location>
    <ligand>
        <name>tRNA</name>
        <dbReference type="ChEBI" id="CHEBI:17843"/>
    </ligand>
</feature>
<dbReference type="GO" id="GO:0000049">
    <property type="term" value="F:tRNA binding"/>
    <property type="evidence" value="ECO:0007669"/>
    <property type="project" value="UniProtKB-UniRule"/>
</dbReference>
<dbReference type="GO" id="GO:0005737">
    <property type="term" value="C:cytoplasm"/>
    <property type="evidence" value="ECO:0007669"/>
    <property type="project" value="UniProtKB-SubCell"/>
</dbReference>
<keyword evidence="3 8" id="KW-0378">Hydrolase</keyword>
<dbReference type="Proteomes" id="UP000515275">
    <property type="component" value="Chromosome"/>
</dbReference>
<dbReference type="GO" id="GO:0006515">
    <property type="term" value="P:protein quality control for misfolded or incompletely synthesized proteins"/>
    <property type="evidence" value="ECO:0007669"/>
    <property type="project" value="UniProtKB-UniRule"/>
</dbReference>
<dbReference type="GO" id="GO:0072344">
    <property type="term" value="P:rescue of stalled ribosome"/>
    <property type="evidence" value="ECO:0007669"/>
    <property type="project" value="UniProtKB-UniRule"/>
</dbReference>
<feature type="site" description="Discriminates between blocked and unblocked aminoacyl-tRNA" evidence="8">
    <location>
        <position position="38"/>
    </location>
</feature>
<evidence type="ECO:0000313" key="13">
    <source>
        <dbReference type="Proteomes" id="UP000515275"/>
    </source>
</evidence>
<evidence type="ECO:0000256" key="6">
    <source>
        <dbReference type="ARBA" id="ARBA00048707"/>
    </source>
</evidence>
<dbReference type="PANTHER" id="PTHR17224:SF1">
    <property type="entry name" value="PEPTIDYL-TRNA HYDROLASE"/>
    <property type="match status" value="1"/>
</dbReference>
<dbReference type="PROSITE" id="PS01196">
    <property type="entry name" value="PEPT_TRNA_HYDROL_2"/>
    <property type="match status" value="1"/>
</dbReference>
<keyword evidence="8" id="KW-0963">Cytoplasm</keyword>
<dbReference type="PANTHER" id="PTHR17224">
    <property type="entry name" value="PEPTIDYL-TRNA HYDROLASE"/>
    <property type="match status" value="1"/>
</dbReference>
<evidence type="ECO:0000256" key="4">
    <source>
        <dbReference type="ARBA" id="ARBA00022884"/>
    </source>
</evidence>
<gene>
    <name evidence="8" type="primary">pth</name>
    <name evidence="12" type="ORF">GP473_06680</name>
</gene>
<evidence type="ECO:0000256" key="2">
    <source>
        <dbReference type="ARBA" id="ARBA00022555"/>
    </source>
</evidence>
<feature type="binding site" evidence="8">
    <location>
        <position position="100"/>
    </location>
    <ligand>
        <name>tRNA</name>
        <dbReference type="ChEBI" id="CHEBI:17843"/>
    </ligand>
</feature>
<dbReference type="GO" id="GO:0004045">
    <property type="term" value="F:peptidyl-tRNA hydrolase activity"/>
    <property type="evidence" value="ECO:0007669"/>
    <property type="project" value="UniProtKB-UniRule"/>
</dbReference>
<dbReference type="EMBL" id="CP046883">
    <property type="protein sequence ID" value="QNH96383.1"/>
    <property type="molecule type" value="Genomic_DNA"/>
</dbReference>
<dbReference type="HAMAP" id="MF_00083">
    <property type="entry name" value="Pept_tRNA_hydro_bact"/>
    <property type="match status" value="1"/>
</dbReference>
<feature type="binding site" evidence="8">
    <location>
        <position position="148"/>
    </location>
    <ligand>
        <name>tRNA</name>
        <dbReference type="ChEBI" id="CHEBI:17843"/>
    </ligand>
</feature>
<reference evidence="12 13" key="1">
    <citation type="submission" date="2019-12" db="EMBL/GenBank/DDBJ databases">
        <title>Corynebacterium sp. nov., isolated from feces of the Anser Albifrons in China.</title>
        <authorList>
            <person name="Liu Q."/>
        </authorList>
    </citation>
    <scope>NUCLEOTIDE SEQUENCE [LARGE SCALE GENOMIC DNA]</scope>
    <source>
        <strain evidence="12 13">23H37-10</strain>
    </source>
</reference>
<keyword evidence="2 8" id="KW-0820">tRNA-binding</keyword>
<dbReference type="KEGG" id="cans:GP473_06680"/>
<evidence type="ECO:0000256" key="7">
    <source>
        <dbReference type="ARBA" id="ARBA00050038"/>
    </source>
</evidence>
<dbReference type="PROSITE" id="PS01195">
    <property type="entry name" value="PEPT_TRNA_HYDROL_1"/>
    <property type="match status" value="1"/>
</dbReference>
<name>A0A7G7YPG3_9CORY</name>
<dbReference type="NCBIfam" id="TIGR00447">
    <property type="entry name" value="pth"/>
    <property type="match status" value="1"/>
</dbReference>
<evidence type="ECO:0000256" key="5">
    <source>
        <dbReference type="ARBA" id="ARBA00038063"/>
    </source>
</evidence>
<evidence type="ECO:0000256" key="11">
    <source>
        <dbReference type="SAM" id="MobiDB-lite"/>
    </source>
</evidence>
<keyword evidence="4 8" id="KW-0694">RNA-binding</keyword>
<dbReference type="Pfam" id="PF01195">
    <property type="entry name" value="Pept_tRNA_hydro"/>
    <property type="match status" value="1"/>
</dbReference>
<organism evidence="12 13">
    <name type="scientific">Corynebacterium anserum</name>
    <dbReference type="NCBI Taxonomy" id="2684406"/>
    <lineage>
        <taxon>Bacteria</taxon>
        <taxon>Bacillati</taxon>
        <taxon>Actinomycetota</taxon>
        <taxon>Actinomycetes</taxon>
        <taxon>Mycobacteriales</taxon>
        <taxon>Corynebacteriaceae</taxon>
        <taxon>Corynebacterium</taxon>
    </lineage>
</organism>
<comment type="similarity">
    <text evidence="5 8 10">Belongs to the PTH family.</text>
</comment>
<dbReference type="EC" id="3.1.1.29" evidence="1 8"/>
<feature type="active site" description="Proton acceptor" evidence="8">
    <location>
        <position position="48"/>
    </location>
</feature>
<proteinExistence type="inferred from homology"/>
<evidence type="ECO:0000256" key="1">
    <source>
        <dbReference type="ARBA" id="ARBA00013260"/>
    </source>
</evidence>
<feature type="region of interest" description="Disordered" evidence="11">
    <location>
        <begin position="1"/>
        <end position="26"/>
    </location>
</feature>
<accession>A0A7G7YPG3</accession>
<sequence length="211" mass="22595">MNTAKKSHAAHRATQRKTSAAPPNVDPHAPWLVVGLGNPGPQYENTRHNVGYLVIDEVASRHIPTPTFSAHKRTNANIAETILSIGGENKKTILAKPRTYMNESGGPVKALAAFFKVPAQHIIVVHDELELDPGRVTSRLGGGDKGHNGLKSISKAIGTKDYQRINCGIGRPPGRMAPASYVLKPFPKTQAADVAIMCADAADAIERLMAD</sequence>
<dbReference type="InterPro" id="IPR036416">
    <property type="entry name" value="Pept_tRNA_hydro_sf"/>
</dbReference>
<dbReference type="SUPFAM" id="SSF53178">
    <property type="entry name" value="Peptidyl-tRNA hydrolase-like"/>
    <property type="match status" value="1"/>
</dbReference>
<dbReference type="FunFam" id="3.40.50.1470:FF:000001">
    <property type="entry name" value="Peptidyl-tRNA hydrolase"/>
    <property type="match status" value="1"/>
</dbReference>
<evidence type="ECO:0000313" key="12">
    <source>
        <dbReference type="EMBL" id="QNH96383.1"/>
    </source>
</evidence>
<feature type="binding site" evidence="8">
    <location>
        <position position="43"/>
    </location>
    <ligand>
        <name>tRNA</name>
        <dbReference type="ChEBI" id="CHEBI:17843"/>
    </ligand>
</feature>
<evidence type="ECO:0000256" key="3">
    <source>
        <dbReference type="ARBA" id="ARBA00022801"/>
    </source>
</evidence>
<dbReference type="AlphaFoldDB" id="A0A7G7YPG3"/>
<evidence type="ECO:0000256" key="9">
    <source>
        <dbReference type="RuleBase" id="RU000673"/>
    </source>
</evidence>
<dbReference type="InterPro" id="IPR018171">
    <property type="entry name" value="Pept_tRNA_hydro_CS"/>
</dbReference>
<evidence type="ECO:0000256" key="10">
    <source>
        <dbReference type="RuleBase" id="RU004320"/>
    </source>
</evidence>
<comment type="function">
    <text evidence="8">Catalyzes the release of premature peptidyl moieties from peptidyl-tRNA molecules trapped in stalled 50S ribosomal subunits, and thus maintains levels of free tRNAs and 50S ribosomes.</text>
</comment>
<dbReference type="CDD" id="cd00462">
    <property type="entry name" value="PTH"/>
    <property type="match status" value="1"/>
</dbReference>
<protein>
    <recommendedName>
        <fullName evidence="7 8">Peptidyl-tRNA hydrolase</fullName>
        <shortName evidence="8">Pth</shortName>
        <ecNumber evidence="1 8">3.1.1.29</ecNumber>
    </recommendedName>
</protein>
<feature type="compositionally biased region" description="Basic residues" evidence="11">
    <location>
        <begin position="1"/>
        <end position="15"/>
    </location>
</feature>
<comment type="function">
    <text evidence="8">Hydrolyzes ribosome-free peptidyl-tRNAs (with 1 or more amino acids incorporated), which drop off the ribosome during protein synthesis, or as a result of ribosome stalling.</text>
</comment>
<feature type="site" description="Stabilizes the basic form of H active site to accept a proton" evidence="8">
    <location>
        <position position="127"/>
    </location>
</feature>
<dbReference type="Gene3D" id="3.40.50.1470">
    <property type="entry name" value="Peptidyl-tRNA hydrolase"/>
    <property type="match status" value="1"/>
</dbReference>
<comment type="subunit">
    <text evidence="8">Monomer.</text>
</comment>